<dbReference type="Proteomes" id="UP000008066">
    <property type="component" value="Unassembled WGS sequence"/>
</dbReference>
<evidence type="ECO:0000313" key="4">
    <source>
        <dbReference type="Proteomes" id="UP000008066"/>
    </source>
</evidence>
<sequence>MSEEFKMLEAEMALRLDGTERLQRSMSQYVKWMGKRLESSEDKAYPIGYLGHMMAARKKLESRRLAYDASISRLQKSKKDDFKLEEELRSAKAKYDEASEDVSRRMQDIQSAEVDSIRDLSRFLDAELDYHERCALELRRLRQHWPSVSNTGSSPGEELLVNYSRSQSRPTRIIRSNTYSGTSKDIESVAPPVRMPTRPGASQIRIQLPQVDGPGPSIVPSKTSSFLGEVNFDREGERQQGFQSFSRTSLPTSTTTSISNLPSVSNLRGQLRRVNLSQTANQIGRDDDVTSISDSGSNPTSNDRQASNIGARTATTSESLSLMPSGRTPGQLARPADNAAASPFANESTIRKTPPPPPPSRSKKPTPPVPPKRRDLGA</sequence>
<protein>
    <recommendedName>
        <fullName evidence="2">BAR domain-containing protein</fullName>
    </recommendedName>
</protein>
<dbReference type="EMBL" id="GL988047">
    <property type="protein sequence ID" value="EGS17566.1"/>
    <property type="molecule type" value="Genomic_DNA"/>
</dbReference>
<reference evidence="3 4" key="1">
    <citation type="journal article" date="2011" name="Cell">
        <title>Insight into structure and assembly of the nuclear pore complex by utilizing the genome of a eukaryotic thermophile.</title>
        <authorList>
            <person name="Amlacher S."/>
            <person name="Sarges P."/>
            <person name="Flemming D."/>
            <person name="van Noort V."/>
            <person name="Kunze R."/>
            <person name="Devos D.P."/>
            <person name="Arumugam M."/>
            <person name="Bork P."/>
            <person name="Hurt E."/>
        </authorList>
    </citation>
    <scope>NUCLEOTIDE SEQUENCE [LARGE SCALE GENOMIC DNA]</scope>
    <source>
        <strain evidence="4">DSM 1495 / CBS 144.50 / IMI 039719</strain>
    </source>
</reference>
<dbReference type="InterPro" id="IPR027267">
    <property type="entry name" value="AH/BAR_dom_sf"/>
</dbReference>
<dbReference type="Pfam" id="PF03114">
    <property type="entry name" value="BAR"/>
    <property type="match status" value="1"/>
</dbReference>
<dbReference type="Gene3D" id="1.20.1270.60">
    <property type="entry name" value="Arfaptin homology (AH) domain/BAR domain"/>
    <property type="match status" value="1"/>
</dbReference>
<feature type="compositionally biased region" description="Pro residues" evidence="1">
    <location>
        <begin position="353"/>
        <end position="370"/>
    </location>
</feature>
<feature type="region of interest" description="Disordered" evidence="1">
    <location>
        <begin position="277"/>
        <end position="378"/>
    </location>
</feature>
<name>G0SH77_CHATD</name>
<keyword evidence="4" id="KW-1185">Reference proteome</keyword>
<gene>
    <name evidence="3" type="ORF">CTHT_0069010</name>
</gene>
<feature type="compositionally biased region" description="Polar residues" evidence="1">
    <location>
        <begin position="290"/>
        <end position="322"/>
    </location>
</feature>
<dbReference type="SUPFAM" id="SSF103657">
    <property type="entry name" value="BAR/IMD domain-like"/>
    <property type="match status" value="1"/>
</dbReference>
<proteinExistence type="predicted"/>
<dbReference type="GO" id="GO:0005737">
    <property type="term" value="C:cytoplasm"/>
    <property type="evidence" value="ECO:0007669"/>
    <property type="project" value="InterPro"/>
</dbReference>
<dbReference type="PROSITE" id="PS51021">
    <property type="entry name" value="BAR"/>
    <property type="match status" value="1"/>
</dbReference>
<organism evidence="4">
    <name type="scientific">Chaetomium thermophilum (strain DSM 1495 / CBS 144.50 / IMI 039719)</name>
    <name type="common">Thermochaetoides thermophila</name>
    <dbReference type="NCBI Taxonomy" id="759272"/>
    <lineage>
        <taxon>Eukaryota</taxon>
        <taxon>Fungi</taxon>
        <taxon>Dikarya</taxon>
        <taxon>Ascomycota</taxon>
        <taxon>Pezizomycotina</taxon>
        <taxon>Sordariomycetes</taxon>
        <taxon>Sordariomycetidae</taxon>
        <taxon>Sordariales</taxon>
        <taxon>Chaetomiaceae</taxon>
        <taxon>Thermochaetoides</taxon>
    </lineage>
</organism>
<dbReference type="eggNOG" id="KOG1118">
    <property type="taxonomic scope" value="Eukaryota"/>
</dbReference>
<dbReference type="AlphaFoldDB" id="G0SH77"/>
<evidence type="ECO:0000313" key="3">
    <source>
        <dbReference type="EMBL" id="EGS17566.1"/>
    </source>
</evidence>
<dbReference type="OrthoDB" id="14167at2759"/>
<dbReference type="GeneID" id="18260939"/>
<feature type="compositionally biased region" description="Low complexity" evidence="1">
    <location>
        <begin position="244"/>
        <end position="262"/>
    </location>
</feature>
<dbReference type="OMA" id="KSMTSYV"/>
<feature type="region of interest" description="Disordered" evidence="1">
    <location>
        <begin position="236"/>
        <end position="262"/>
    </location>
</feature>
<dbReference type="KEGG" id="cthr:CTHT_0069010"/>
<accession>G0SH77</accession>
<dbReference type="InterPro" id="IPR004148">
    <property type="entry name" value="BAR_dom"/>
</dbReference>
<dbReference type="HOGENOM" id="CLU_034817_1_0_1"/>
<dbReference type="STRING" id="759272.G0SH77"/>
<dbReference type="RefSeq" id="XP_006697184.1">
    <property type="nucleotide sequence ID" value="XM_006697121.1"/>
</dbReference>
<evidence type="ECO:0000259" key="2">
    <source>
        <dbReference type="PROSITE" id="PS51021"/>
    </source>
</evidence>
<feature type="domain" description="BAR" evidence="2">
    <location>
        <begin position="1"/>
        <end position="154"/>
    </location>
</feature>
<evidence type="ECO:0000256" key="1">
    <source>
        <dbReference type="SAM" id="MobiDB-lite"/>
    </source>
</evidence>